<dbReference type="GO" id="GO:0006508">
    <property type="term" value="P:proteolysis"/>
    <property type="evidence" value="ECO:0007669"/>
    <property type="project" value="InterPro"/>
</dbReference>
<reference evidence="1" key="1">
    <citation type="submission" date="2020-12" db="EMBL/GenBank/DDBJ databases">
        <title>Metabolic potential, ecology and presence of endohyphal bacteria is reflected in genomic diversity of Mucoromycotina.</title>
        <authorList>
            <person name="Muszewska A."/>
            <person name="Okrasinska A."/>
            <person name="Steczkiewicz K."/>
            <person name="Drgas O."/>
            <person name="Orlowska M."/>
            <person name="Perlinska-Lenart U."/>
            <person name="Aleksandrzak-Piekarczyk T."/>
            <person name="Szatraj K."/>
            <person name="Zielenkiewicz U."/>
            <person name="Pilsyk S."/>
            <person name="Malc E."/>
            <person name="Mieczkowski P."/>
            <person name="Kruszewska J.S."/>
            <person name="Biernat P."/>
            <person name="Pawlowska J."/>
        </authorList>
    </citation>
    <scope>NUCLEOTIDE SEQUENCE</scope>
    <source>
        <strain evidence="1">WA0000017839</strain>
    </source>
</reference>
<dbReference type="InterPro" id="IPR036852">
    <property type="entry name" value="Peptidase_S8/S53_dom_sf"/>
</dbReference>
<evidence type="ECO:0000313" key="2">
    <source>
        <dbReference type="Proteomes" id="UP000603453"/>
    </source>
</evidence>
<gene>
    <name evidence="1" type="ORF">INT47_009055</name>
</gene>
<comment type="caution">
    <text evidence="1">The sequence shown here is derived from an EMBL/GenBank/DDBJ whole genome shotgun (WGS) entry which is preliminary data.</text>
</comment>
<dbReference type="InterPro" id="IPR022398">
    <property type="entry name" value="Peptidase_S8_His-AS"/>
</dbReference>
<dbReference type="EMBL" id="JAEPRD010000003">
    <property type="protein sequence ID" value="KAG2213382.1"/>
    <property type="molecule type" value="Genomic_DNA"/>
</dbReference>
<proteinExistence type="predicted"/>
<dbReference type="OrthoDB" id="2162597at2759"/>
<dbReference type="Proteomes" id="UP000603453">
    <property type="component" value="Unassembled WGS sequence"/>
</dbReference>
<sequence length="132" mass="13878">MHPALCRGFGPGFKIKTGYDLVGNSYTASDVTAVPQESATPLEQRPKASGVSHGTHVTGIIGGYCHWRVDGRSKKLASDAIVKAMKMAHEAGAHIFVLVSAGYKGFRAAYIIGQPAAAPGAFTVAYRLISNC</sequence>
<organism evidence="1 2">
    <name type="scientific">Mucor saturninus</name>
    <dbReference type="NCBI Taxonomy" id="64648"/>
    <lineage>
        <taxon>Eukaryota</taxon>
        <taxon>Fungi</taxon>
        <taxon>Fungi incertae sedis</taxon>
        <taxon>Mucoromycota</taxon>
        <taxon>Mucoromycotina</taxon>
        <taxon>Mucoromycetes</taxon>
        <taxon>Mucorales</taxon>
        <taxon>Mucorineae</taxon>
        <taxon>Mucoraceae</taxon>
        <taxon>Mucor</taxon>
    </lineage>
</organism>
<dbReference type="PROSITE" id="PS00137">
    <property type="entry name" value="SUBTILASE_HIS"/>
    <property type="match status" value="1"/>
</dbReference>
<dbReference type="SUPFAM" id="SSF52743">
    <property type="entry name" value="Subtilisin-like"/>
    <property type="match status" value="1"/>
</dbReference>
<dbReference type="AlphaFoldDB" id="A0A8H7VC56"/>
<evidence type="ECO:0008006" key="3">
    <source>
        <dbReference type="Google" id="ProtNLM"/>
    </source>
</evidence>
<accession>A0A8H7VC56</accession>
<evidence type="ECO:0000313" key="1">
    <source>
        <dbReference type="EMBL" id="KAG2213382.1"/>
    </source>
</evidence>
<dbReference type="GO" id="GO:0004252">
    <property type="term" value="F:serine-type endopeptidase activity"/>
    <property type="evidence" value="ECO:0007669"/>
    <property type="project" value="InterPro"/>
</dbReference>
<keyword evidence="2" id="KW-1185">Reference proteome</keyword>
<name>A0A8H7VC56_9FUNG</name>
<protein>
    <recommendedName>
        <fullName evidence="3">Peptidase S8/S53 domain-containing protein</fullName>
    </recommendedName>
</protein>